<accession>A0ABX6F587</accession>
<sequence length="22" mass="2477">MLTGLLTQTWNLNHSLTPSHVL</sequence>
<evidence type="ECO:0000313" key="1">
    <source>
        <dbReference type="EMBL" id="QGN17528.1"/>
    </source>
</evidence>
<evidence type="ECO:0000313" key="2">
    <source>
        <dbReference type="Proteomes" id="UP000422736"/>
    </source>
</evidence>
<name>A0ABX6F587_KLUMA</name>
<keyword evidence="2" id="KW-1185">Reference proteome</keyword>
<protein>
    <submittedName>
        <fullName evidence="1">YJL132W</fullName>
    </submittedName>
</protein>
<proteinExistence type="predicted"/>
<reference evidence="1 2" key="1">
    <citation type="submission" date="2016-03" db="EMBL/GenBank/DDBJ databases">
        <title>How can Kluyveromyces marxianus grow so fast - potential evolutionary course in Saccharomyces Complex revealed by comparative genomics.</title>
        <authorList>
            <person name="Mo W."/>
            <person name="Lu W."/>
            <person name="Yang X."/>
            <person name="Qi J."/>
            <person name="Lv H."/>
        </authorList>
    </citation>
    <scope>NUCLEOTIDE SEQUENCE [LARGE SCALE GENOMIC DNA]</scope>
    <source>
        <strain evidence="1 2">FIM1</strain>
    </source>
</reference>
<dbReference type="EMBL" id="CP015059">
    <property type="protein sequence ID" value="QGN17528.1"/>
    <property type="molecule type" value="Genomic_DNA"/>
</dbReference>
<dbReference type="Proteomes" id="UP000422736">
    <property type="component" value="Chromosome 6"/>
</dbReference>
<gene>
    <name evidence="1" type="ORF">FIM1_4264</name>
</gene>
<reference evidence="1 2" key="2">
    <citation type="submission" date="2019-11" db="EMBL/GenBank/DDBJ databases">
        <authorList>
            <person name="Lu H."/>
        </authorList>
    </citation>
    <scope>NUCLEOTIDE SEQUENCE [LARGE SCALE GENOMIC DNA]</scope>
    <source>
        <strain evidence="1 2">FIM1</strain>
    </source>
</reference>
<organism evidence="1 2">
    <name type="scientific">Kluyveromyces marxianus</name>
    <name type="common">Yeast</name>
    <name type="synonym">Candida kefyr</name>
    <dbReference type="NCBI Taxonomy" id="4911"/>
    <lineage>
        <taxon>Eukaryota</taxon>
        <taxon>Fungi</taxon>
        <taxon>Dikarya</taxon>
        <taxon>Ascomycota</taxon>
        <taxon>Saccharomycotina</taxon>
        <taxon>Saccharomycetes</taxon>
        <taxon>Saccharomycetales</taxon>
        <taxon>Saccharomycetaceae</taxon>
        <taxon>Kluyveromyces</taxon>
    </lineage>
</organism>